<evidence type="ECO:0000313" key="2">
    <source>
        <dbReference type="EMBL" id="CAF4422986.1"/>
    </source>
</evidence>
<dbReference type="Proteomes" id="UP000663829">
    <property type="component" value="Unassembled WGS sequence"/>
</dbReference>
<accession>A0A815XSH8</accession>
<evidence type="ECO:0000313" key="1">
    <source>
        <dbReference type="EMBL" id="CAF1561463.1"/>
    </source>
</evidence>
<sequence length="114" mass="13085">MALKWGLEGEVIIEGMIRRRVATKPAMARRMTLRMKLKNSRLAMRGQILSIVAADLPPRAIYQYFSAMTGRRTVVRTERSPAIYYTSEQVSHFTEYLLSPYITTDLPFAEKGRS</sequence>
<name>A0A815XSH8_9BILA</name>
<dbReference type="EMBL" id="CAJNOQ010028424">
    <property type="protein sequence ID" value="CAF1561463.1"/>
    <property type="molecule type" value="Genomic_DNA"/>
</dbReference>
<dbReference type="Proteomes" id="UP000681722">
    <property type="component" value="Unassembled WGS sequence"/>
</dbReference>
<dbReference type="AlphaFoldDB" id="A0A815XSH8"/>
<dbReference type="EMBL" id="CAJOBC010094179">
    <property type="protein sequence ID" value="CAF4422986.1"/>
    <property type="molecule type" value="Genomic_DNA"/>
</dbReference>
<comment type="caution">
    <text evidence="1">The sequence shown here is derived from an EMBL/GenBank/DDBJ whole genome shotgun (WGS) entry which is preliminary data.</text>
</comment>
<proteinExistence type="predicted"/>
<protein>
    <submittedName>
        <fullName evidence="1">Uncharacterized protein</fullName>
    </submittedName>
</protein>
<evidence type="ECO:0000313" key="3">
    <source>
        <dbReference type="Proteomes" id="UP000663829"/>
    </source>
</evidence>
<organism evidence="1 3">
    <name type="scientific">Didymodactylos carnosus</name>
    <dbReference type="NCBI Taxonomy" id="1234261"/>
    <lineage>
        <taxon>Eukaryota</taxon>
        <taxon>Metazoa</taxon>
        <taxon>Spiralia</taxon>
        <taxon>Gnathifera</taxon>
        <taxon>Rotifera</taxon>
        <taxon>Eurotatoria</taxon>
        <taxon>Bdelloidea</taxon>
        <taxon>Philodinida</taxon>
        <taxon>Philodinidae</taxon>
        <taxon>Didymodactylos</taxon>
    </lineage>
</organism>
<gene>
    <name evidence="1" type="ORF">GPM918_LOCUS39791</name>
    <name evidence="2" type="ORF">SRO942_LOCUS40695</name>
</gene>
<keyword evidence="3" id="KW-1185">Reference proteome</keyword>
<reference evidence="1" key="1">
    <citation type="submission" date="2021-02" db="EMBL/GenBank/DDBJ databases">
        <authorList>
            <person name="Nowell W R."/>
        </authorList>
    </citation>
    <scope>NUCLEOTIDE SEQUENCE</scope>
</reference>